<feature type="domain" description="C2H2-type" evidence="17">
    <location>
        <begin position="690"/>
        <end position="717"/>
    </location>
</feature>
<feature type="non-terminal residue" evidence="19">
    <location>
        <position position="1"/>
    </location>
</feature>
<feature type="region of interest" description="Disordered" evidence="16">
    <location>
        <begin position="144"/>
        <end position="234"/>
    </location>
</feature>
<dbReference type="Gene3D" id="3.30.160.60">
    <property type="entry name" value="Classic Zinc Finger"/>
    <property type="match status" value="2"/>
</dbReference>
<feature type="region of interest" description="Disordered" evidence="16">
    <location>
        <begin position="490"/>
        <end position="516"/>
    </location>
</feature>
<dbReference type="InterPro" id="IPR036236">
    <property type="entry name" value="Znf_C2H2_sf"/>
</dbReference>
<keyword evidence="6" id="KW-0645">Protease</keyword>
<evidence type="ECO:0000256" key="15">
    <source>
        <dbReference type="PROSITE-ProRule" id="PRU01379"/>
    </source>
</evidence>
<feature type="region of interest" description="Disordered" evidence="16">
    <location>
        <begin position="1799"/>
        <end position="1827"/>
    </location>
</feature>
<accession>A0A9Q0S010</accession>
<dbReference type="Gene3D" id="3.40.630.10">
    <property type="entry name" value="Zn peptidases"/>
    <property type="match status" value="1"/>
</dbReference>
<comment type="similarity">
    <text evidence="3 15">Belongs to the peptidase M14 family.</text>
</comment>
<feature type="domain" description="C2H2-type" evidence="17">
    <location>
        <begin position="746"/>
        <end position="774"/>
    </location>
</feature>
<evidence type="ECO:0000256" key="11">
    <source>
        <dbReference type="ARBA" id="ARBA00022833"/>
    </source>
</evidence>
<comment type="cofactor">
    <cofactor evidence="1">
        <name>Zn(2+)</name>
        <dbReference type="ChEBI" id="CHEBI:29105"/>
    </cofactor>
</comment>
<evidence type="ECO:0000256" key="6">
    <source>
        <dbReference type="ARBA" id="ARBA00022670"/>
    </source>
</evidence>
<dbReference type="GO" id="GO:0008270">
    <property type="term" value="F:zinc ion binding"/>
    <property type="evidence" value="ECO:0007669"/>
    <property type="project" value="UniProtKB-KW"/>
</dbReference>
<feature type="region of interest" description="Disordered" evidence="16">
    <location>
        <begin position="893"/>
        <end position="941"/>
    </location>
</feature>
<comment type="caution">
    <text evidence="19">The sequence shown here is derived from an EMBL/GenBank/DDBJ whole genome shotgun (WGS) entry which is preliminary data.</text>
</comment>
<reference evidence="19" key="1">
    <citation type="submission" date="2022-07" db="EMBL/GenBank/DDBJ databases">
        <authorList>
            <person name="Trinca V."/>
            <person name="Uliana J.V.C."/>
            <person name="Torres T.T."/>
            <person name="Ward R.J."/>
            <person name="Monesi N."/>
        </authorList>
    </citation>
    <scope>NUCLEOTIDE SEQUENCE</scope>
    <source>
        <strain evidence="19">HSMRA1968</strain>
        <tissue evidence="19">Whole embryos</tissue>
    </source>
</reference>
<feature type="active site" description="Proton donor/acceptor" evidence="15">
    <location>
        <position position="1365"/>
    </location>
</feature>
<feature type="region of interest" description="Disordered" evidence="16">
    <location>
        <begin position="1421"/>
        <end position="1499"/>
    </location>
</feature>
<keyword evidence="12" id="KW-0482">Metalloprotease</keyword>
<name>A0A9Q0S010_9DIPT</name>
<keyword evidence="7" id="KW-0479">Metal-binding</keyword>
<evidence type="ECO:0000256" key="9">
    <source>
        <dbReference type="ARBA" id="ARBA00022771"/>
    </source>
</evidence>
<evidence type="ECO:0000256" key="10">
    <source>
        <dbReference type="ARBA" id="ARBA00022801"/>
    </source>
</evidence>
<dbReference type="CDD" id="cd06907">
    <property type="entry name" value="M14_AGBL2-3_like"/>
    <property type="match status" value="1"/>
</dbReference>
<feature type="compositionally biased region" description="Basic and acidic residues" evidence="16">
    <location>
        <begin position="1449"/>
        <end position="1458"/>
    </location>
</feature>
<dbReference type="GO" id="GO:0006508">
    <property type="term" value="P:proteolysis"/>
    <property type="evidence" value="ECO:0007669"/>
    <property type="project" value="UniProtKB-KW"/>
</dbReference>
<keyword evidence="11" id="KW-0862">Zinc</keyword>
<gene>
    <name evidence="19" type="primary">Nna1</name>
    <name evidence="19" type="ORF">Bhyg_11168</name>
</gene>
<dbReference type="GO" id="GO:0003677">
    <property type="term" value="F:DNA binding"/>
    <property type="evidence" value="ECO:0007669"/>
    <property type="project" value="UniProtKB-ARBA"/>
</dbReference>
<evidence type="ECO:0000256" key="1">
    <source>
        <dbReference type="ARBA" id="ARBA00001947"/>
    </source>
</evidence>
<dbReference type="InterPro" id="IPR013087">
    <property type="entry name" value="Znf_C2H2_type"/>
</dbReference>
<dbReference type="PANTHER" id="PTHR12756">
    <property type="entry name" value="CYTOSOLIC CARBOXYPEPTIDASE"/>
    <property type="match status" value="1"/>
</dbReference>
<evidence type="ECO:0000259" key="18">
    <source>
        <dbReference type="PROSITE" id="PS52035"/>
    </source>
</evidence>
<feature type="region of interest" description="Disordered" evidence="16">
    <location>
        <begin position="1532"/>
        <end position="1551"/>
    </location>
</feature>
<evidence type="ECO:0000256" key="2">
    <source>
        <dbReference type="ARBA" id="ARBA00004123"/>
    </source>
</evidence>
<dbReference type="Pfam" id="PF00246">
    <property type="entry name" value="Peptidase_M14"/>
    <property type="match status" value="1"/>
</dbReference>
<proteinExistence type="inferred from homology"/>
<keyword evidence="5 19" id="KW-0121">Carboxypeptidase</keyword>
<keyword evidence="13" id="KW-0539">Nucleus</keyword>
<dbReference type="Pfam" id="PF00096">
    <property type="entry name" value="zf-C2H2"/>
    <property type="match status" value="1"/>
</dbReference>
<evidence type="ECO:0000256" key="5">
    <source>
        <dbReference type="ARBA" id="ARBA00022645"/>
    </source>
</evidence>
<evidence type="ECO:0000256" key="3">
    <source>
        <dbReference type="ARBA" id="ARBA00005988"/>
    </source>
</evidence>
<dbReference type="InterPro" id="IPR050821">
    <property type="entry name" value="Cytosolic_carboxypeptidase"/>
</dbReference>
<dbReference type="SUPFAM" id="SSF53187">
    <property type="entry name" value="Zn-dependent exopeptidases"/>
    <property type="match status" value="1"/>
</dbReference>
<feature type="compositionally biased region" description="Basic and acidic residues" evidence="16">
    <location>
        <begin position="213"/>
        <end position="234"/>
    </location>
</feature>
<keyword evidence="8" id="KW-0677">Repeat</keyword>
<evidence type="ECO:0000313" key="20">
    <source>
        <dbReference type="Proteomes" id="UP001151699"/>
    </source>
</evidence>
<evidence type="ECO:0000256" key="7">
    <source>
        <dbReference type="ARBA" id="ARBA00022723"/>
    </source>
</evidence>
<dbReference type="PROSITE" id="PS52035">
    <property type="entry name" value="PEPTIDASE_M14"/>
    <property type="match status" value="1"/>
</dbReference>
<sequence>RLHQQQLRLLEQQNLIVHKNEDRLGPIRSPSPCGSNEPLALVSKKKDILDQVGDIFSSDCKSPATTPEKTPCTSKSSLKTSTPVRRFTSSILGGDIPYGSRGHVLTQAQRKEYPVPNTIRQKIPKKEPNSSRTIIEKEKEIIPKPKPLNVSTPGPPAIETRPSPSTVHQSVVRCSVIQRTPATKIHQSNKKDKEVNDKVPTPQPEQDQPIDYHIPKRESEFSEEQEKKQREVKRNTAIRRMFMFQSNTRDNLAGRVSGIMNAAAGHGRSSNGGSQNSSQQSAGSSCGGNINFNGGGSSGSSNAGMSGGSGAGGGMGGRDGRSNYGPNSPPTGSLPPFYESLKGGNGALNAYNANGGINFMAQNGYSITSNINLEGENAQELTNLANYSDATNNNSLKHFSMLHHNAYGIVLKDEQDLEYDSKIDSLNMHGNNMLHNFSGYDVNDSMMDISAGVNDPLQFSATLSFPPDSAMLDTIGDAVDLTSFLQRVTGDDTSSGNDLELSSNPSLTPDSVSLTPPDNNCLDSFSDHLMMSRQSSYERSYPMHANNKMYHENPPTYQQTREMHQMMQQQNQQHQLHNEHLTLNMNYDLDSQSNISLPSPSSGSMDASPDAKPLIHSVSVKREPSAGNVASETKQVWQRLGLSADVQIEYVNGGHGIKNPLAVENAHGHRIRDDGKKSPAPIAEDDPNKFACHICSKAFTLQRLLNRHMKCHSDVKRYLCTFCGKGFNDTFDLKRHTRTHTGVRPYKCNLCEKSFTQRCSLESHCLKVHGVQHQYAYKERRFLGSFLSNNLKTNQLEVNTDAQTSRSIARLKEPRDLFALPKDRDNECSQQTARWPTECQVLEDRIYHIEYVPNAPEPYYQPTGRELQPRPVGEENGVVVYTYNPISAVNYTIINDSDSNDDDNESVSSDSPSPTPEREKSTTFEYFNSDSEDEEDSNPSETIKCEDVSIPFVHDILSQHPIPAQYLDFSDLKIDDNDDFLNNQFSRSSVGGSKYLMNVHPNPLEINDLVFESRFESGNLAKAVKITPVYYELYLRYDMYTNRHSQWFYFRVTNTRKGAPYRLSIVNLVKCGSLYNEGMKPLLYSTIDAKNSSIGWRRCGENISYFKNEDASVTHDDDDEYDGFYTLTFNIEFPHDNDTDYLMEIQRNPEKSKFCKLRLLCRSLAGNNVYYLTVTAPTDEETAKKKRAIVVSSRVHPGETPSSWMMKGLMDFITSDSFVAKKLRHKFIFKLIPMLNPDGVIVGNTRSSLTGKDLNRQYRTVIRETYPSIWYTKTMIKRLTDDCGVMMYCDMHAHSRNHNIFIYGCENRRTPEKKLTEQVFPLMLHKNVADKFSFENCKFKVQRNKEGTGRIVVWMLGVTNSYTMEASFGGSTIGSRNMTHFSTADYEHIGRAFCETLMDYSDENPIKEKLRAKIINRLNQEGSNAEEPTNIPLSDYSSDEGDTSSSSENEGKISDREGPCCQPLKVPPSSPVCLPKNQFNDKKLKKTKTKQNKKDDLTKKSRRCLRSTIDLAKAALDYEILSYYSMDEDNLDGTETASRPQRQQHRTEHKRSLHILTPKVMPPELIITPAQKNGDETVREYKDEKSQVIISELPPIGRIQQSHSWHNFKKCVPTMKISNVNSPSYFETAENLQLKLSLKKQIWTGIENNHSERLKPLSWGAVPMIRKKSHYVDAQQDLLISCSEKLLEWQLKCEKNGIEKAKSLSNCLKTKKMTKTATKPEKLEKIDPTESCFDRIRQKKKKSQISKIAVTTQLIASLGRGTKSSNLRKTTNIPEQVSTTKQANKFKTGGIVATAVVQPNKKSKRERDKHPKLIMPNIRKSKSDTEMDVSNVKDFVKKVRTKIKKSSKTDKT</sequence>
<dbReference type="InterPro" id="IPR040626">
    <property type="entry name" value="Pepdidase_M14_N"/>
</dbReference>
<evidence type="ECO:0000313" key="19">
    <source>
        <dbReference type="EMBL" id="KAJ6638433.1"/>
    </source>
</evidence>
<dbReference type="GO" id="GO:0045892">
    <property type="term" value="P:negative regulation of DNA-templated transcription"/>
    <property type="evidence" value="ECO:0007669"/>
    <property type="project" value="UniProtKB-ARBA"/>
</dbReference>
<dbReference type="SUPFAM" id="SSF57667">
    <property type="entry name" value="beta-beta-alpha zinc fingers"/>
    <property type="match status" value="2"/>
</dbReference>
<evidence type="ECO:0000256" key="13">
    <source>
        <dbReference type="ARBA" id="ARBA00023242"/>
    </source>
</evidence>
<feature type="compositionally biased region" description="Gly residues" evidence="16">
    <location>
        <begin position="305"/>
        <end position="317"/>
    </location>
</feature>
<dbReference type="FunFam" id="3.40.630.10:FF:000011">
    <property type="entry name" value="cytosolic carboxypeptidase 2 isoform X1"/>
    <property type="match status" value="1"/>
</dbReference>
<feature type="non-terminal residue" evidence="19">
    <location>
        <position position="1852"/>
    </location>
</feature>
<dbReference type="GO" id="GO:0045596">
    <property type="term" value="P:negative regulation of cell differentiation"/>
    <property type="evidence" value="ECO:0007669"/>
    <property type="project" value="UniProtKB-ARBA"/>
</dbReference>
<feature type="region of interest" description="Disordered" evidence="16">
    <location>
        <begin position="60"/>
        <end position="79"/>
    </location>
</feature>
<dbReference type="GO" id="GO:0009968">
    <property type="term" value="P:negative regulation of signal transduction"/>
    <property type="evidence" value="ECO:0007669"/>
    <property type="project" value="UniProtKB-ARBA"/>
</dbReference>
<dbReference type="EMBL" id="WJQU01000003">
    <property type="protein sequence ID" value="KAJ6638433.1"/>
    <property type="molecule type" value="Genomic_DNA"/>
</dbReference>
<dbReference type="FunFam" id="3.30.160.60:FF:001250">
    <property type="entry name" value="putative transcription factor ovo-like protein 3"/>
    <property type="match status" value="1"/>
</dbReference>
<feature type="compositionally biased region" description="Basic residues" evidence="16">
    <location>
        <begin position="1542"/>
        <end position="1551"/>
    </location>
</feature>
<dbReference type="GO" id="GO:0005634">
    <property type="term" value="C:nucleus"/>
    <property type="evidence" value="ECO:0007669"/>
    <property type="project" value="UniProtKB-SubCell"/>
</dbReference>
<feature type="compositionally biased region" description="Low complexity" evidence="16">
    <location>
        <begin position="265"/>
        <end position="292"/>
    </location>
</feature>
<keyword evidence="20" id="KW-1185">Reference proteome</keyword>
<feature type="region of interest" description="Disordered" evidence="16">
    <location>
        <begin position="591"/>
        <end position="610"/>
    </location>
</feature>
<feature type="domain" description="Peptidase M14" evidence="18">
    <location>
        <begin position="1133"/>
        <end position="1401"/>
    </location>
</feature>
<dbReference type="OrthoDB" id="10253041at2759"/>
<keyword evidence="9 14" id="KW-0863">Zinc-finger</keyword>
<protein>
    <submittedName>
        <fullName evidence="19">Cytosolic carboxypeptidase Nna1</fullName>
    </submittedName>
</protein>
<dbReference type="PANTHER" id="PTHR12756:SF45">
    <property type="entry name" value="CYTOSOLIC CARBOXYPEPTIDASE NNA1"/>
    <property type="match status" value="1"/>
</dbReference>
<keyword evidence="10" id="KW-0378">Hydrolase</keyword>
<evidence type="ECO:0000256" key="8">
    <source>
        <dbReference type="ARBA" id="ARBA00022737"/>
    </source>
</evidence>
<dbReference type="GO" id="GO:0004181">
    <property type="term" value="F:metallocarboxypeptidase activity"/>
    <property type="evidence" value="ECO:0007669"/>
    <property type="project" value="InterPro"/>
</dbReference>
<comment type="subcellular location">
    <subcellularLocation>
        <location evidence="2">Nucleus</location>
    </subcellularLocation>
</comment>
<comment type="similarity">
    <text evidence="4">Belongs to the krueppel C2H2-type zinc-finger protein family.</text>
</comment>
<feature type="domain" description="C2H2-type" evidence="17">
    <location>
        <begin position="718"/>
        <end position="745"/>
    </location>
</feature>
<evidence type="ECO:0000256" key="14">
    <source>
        <dbReference type="PROSITE-ProRule" id="PRU00042"/>
    </source>
</evidence>
<organism evidence="19 20">
    <name type="scientific">Pseudolycoriella hygida</name>
    <dbReference type="NCBI Taxonomy" id="35572"/>
    <lineage>
        <taxon>Eukaryota</taxon>
        <taxon>Metazoa</taxon>
        <taxon>Ecdysozoa</taxon>
        <taxon>Arthropoda</taxon>
        <taxon>Hexapoda</taxon>
        <taxon>Insecta</taxon>
        <taxon>Pterygota</taxon>
        <taxon>Neoptera</taxon>
        <taxon>Endopterygota</taxon>
        <taxon>Diptera</taxon>
        <taxon>Nematocera</taxon>
        <taxon>Sciaroidea</taxon>
        <taxon>Sciaridae</taxon>
        <taxon>Pseudolycoriella</taxon>
    </lineage>
</organism>
<dbReference type="PROSITE" id="PS00028">
    <property type="entry name" value="ZINC_FINGER_C2H2_1"/>
    <property type="match status" value="3"/>
</dbReference>
<dbReference type="PROSITE" id="PS50157">
    <property type="entry name" value="ZINC_FINGER_C2H2_2"/>
    <property type="match status" value="3"/>
</dbReference>
<dbReference type="GO" id="GO:0051241">
    <property type="term" value="P:negative regulation of multicellular organismal process"/>
    <property type="evidence" value="ECO:0007669"/>
    <property type="project" value="UniProtKB-ARBA"/>
</dbReference>
<evidence type="ECO:0000256" key="16">
    <source>
        <dbReference type="SAM" id="MobiDB-lite"/>
    </source>
</evidence>
<feature type="region of interest" description="Disordered" evidence="16">
    <location>
        <begin position="263"/>
        <end position="338"/>
    </location>
</feature>
<dbReference type="Pfam" id="PF18027">
    <property type="entry name" value="Pepdidase_M14_N"/>
    <property type="match status" value="1"/>
</dbReference>
<dbReference type="FunFam" id="3.30.160.60:FF:000452">
    <property type="entry name" value="Transcription factor Ovo-like 2"/>
    <property type="match status" value="1"/>
</dbReference>
<evidence type="ECO:0000259" key="17">
    <source>
        <dbReference type="PROSITE" id="PS50157"/>
    </source>
</evidence>
<dbReference type="InterPro" id="IPR000834">
    <property type="entry name" value="Peptidase_M14"/>
</dbReference>
<dbReference type="Gene3D" id="2.60.40.3120">
    <property type="match status" value="1"/>
</dbReference>
<dbReference type="Proteomes" id="UP001151699">
    <property type="component" value="Chromosome X"/>
</dbReference>
<evidence type="ECO:0000256" key="4">
    <source>
        <dbReference type="ARBA" id="ARBA00006991"/>
    </source>
</evidence>
<dbReference type="SMART" id="SM00355">
    <property type="entry name" value="ZnF_C2H2"/>
    <property type="match status" value="3"/>
</dbReference>
<evidence type="ECO:0000256" key="12">
    <source>
        <dbReference type="ARBA" id="ARBA00023049"/>
    </source>
</evidence>